<name>A0AAV4T5J7_CAEEX</name>
<sequence length="141" mass="16270">MRKHCLTKSATRDFAESRAVVHTPTQSVLTPVCRLGFERIDTFFPSSENSSTRKKDPFLFSPARIGAVLYKLNSKQVKRFICDCHLTPVGCSDNPPLFGYFTSTSMFSITVVRHFFFPVSFYYLQKNSMDFREKLDTNQIF</sequence>
<dbReference type="AlphaFoldDB" id="A0AAV4T5J7"/>
<accession>A0AAV4T5J7</accession>
<proteinExistence type="predicted"/>
<reference evidence="1 2" key="1">
    <citation type="submission" date="2021-06" db="EMBL/GenBank/DDBJ databases">
        <title>Caerostris extrusa draft genome.</title>
        <authorList>
            <person name="Kono N."/>
            <person name="Arakawa K."/>
        </authorList>
    </citation>
    <scope>NUCLEOTIDE SEQUENCE [LARGE SCALE GENOMIC DNA]</scope>
</reference>
<evidence type="ECO:0000313" key="1">
    <source>
        <dbReference type="EMBL" id="GIY41464.1"/>
    </source>
</evidence>
<dbReference type="EMBL" id="BPLR01010716">
    <property type="protein sequence ID" value="GIY41464.1"/>
    <property type="molecule type" value="Genomic_DNA"/>
</dbReference>
<organism evidence="1 2">
    <name type="scientific">Caerostris extrusa</name>
    <name type="common">Bark spider</name>
    <name type="synonym">Caerostris bankana</name>
    <dbReference type="NCBI Taxonomy" id="172846"/>
    <lineage>
        <taxon>Eukaryota</taxon>
        <taxon>Metazoa</taxon>
        <taxon>Ecdysozoa</taxon>
        <taxon>Arthropoda</taxon>
        <taxon>Chelicerata</taxon>
        <taxon>Arachnida</taxon>
        <taxon>Araneae</taxon>
        <taxon>Araneomorphae</taxon>
        <taxon>Entelegynae</taxon>
        <taxon>Araneoidea</taxon>
        <taxon>Araneidae</taxon>
        <taxon>Caerostris</taxon>
    </lineage>
</organism>
<comment type="caution">
    <text evidence="1">The sequence shown here is derived from an EMBL/GenBank/DDBJ whole genome shotgun (WGS) entry which is preliminary data.</text>
</comment>
<protein>
    <submittedName>
        <fullName evidence="1">Uncharacterized protein</fullName>
    </submittedName>
</protein>
<keyword evidence="2" id="KW-1185">Reference proteome</keyword>
<dbReference type="Proteomes" id="UP001054945">
    <property type="component" value="Unassembled WGS sequence"/>
</dbReference>
<evidence type="ECO:0000313" key="2">
    <source>
        <dbReference type="Proteomes" id="UP001054945"/>
    </source>
</evidence>
<gene>
    <name evidence="1" type="ORF">CEXT_74641</name>
</gene>